<proteinExistence type="predicted"/>
<protein>
    <submittedName>
        <fullName evidence="1">Uncharacterized protein</fullName>
    </submittedName>
</protein>
<organism evidence="1">
    <name type="scientific">mine drainage metagenome</name>
    <dbReference type="NCBI Taxonomy" id="410659"/>
    <lineage>
        <taxon>unclassified sequences</taxon>
        <taxon>metagenomes</taxon>
        <taxon>ecological metagenomes</taxon>
    </lineage>
</organism>
<reference evidence="1" key="1">
    <citation type="submission" date="2016-10" db="EMBL/GenBank/DDBJ databases">
        <title>Sequence of Gallionella enrichment culture.</title>
        <authorList>
            <person name="Poehlein A."/>
            <person name="Muehling M."/>
            <person name="Daniel R."/>
        </authorList>
    </citation>
    <scope>NUCLEOTIDE SEQUENCE</scope>
</reference>
<dbReference type="EMBL" id="MLJW01002788">
    <property type="protein sequence ID" value="OIQ73661.1"/>
    <property type="molecule type" value="Genomic_DNA"/>
</dbReference>
<accession>A0A1J5QCG1</accession>
<gene>
    <name evidence="1" type="ORF">GALL_447020</name>
</gene>
<sequence length="140" mass="14897">MVSPSTNCRPISFIARATAVRITGSPSRFTALRRCPTMPGSRSSSTLPVSIKAQVEAFTRLDADRPRCRPQSLGAILSSISASIVSASGTRKSASARHINAMPSSVESPYSARKTSISPGFTLARIFRTRSAPAATMRAR</sequence>
<name>A0A1J5QCG1_9ZZZZ</name>
<evidence type="ECO:0000313" key="1">
    <source>
        <dbReference type="EMBL" id="OIQ73661.1"/>
    </source>
</evidence>
<comment type="caution">
    <text evidence="1">The sequence shown here is derived from an EMBL/GenBank/DDBJ whole genome shotgun (WGS) entry which is preliminary data.</text>
</comment>
<dbReference type="AlphaFoldDB" id="A0A1J5QCG1"/>